<dbReference type="RefSeq" id="WP_307910263.1">
    <property type="nucleotide sequence ID" value="NZ_JAVFJF020000006.1"/>
</dbReference>
<sequence>MPNARLTMGVKNKLDCLINSLYKQYDTKNHEKIESALANVLKACSNTCLESGVPIKGKLNKLTMSSLWEIKHACEYVEKNLPEANTCEMYGFNSKIKSELNFLLKGVENRIKIEWEILNEGTRNNSTLRDGLMERLRDPIDGHVLGLTKNGALESNI</sequence>
<gene>
    <name evidence="1" type="ORF">QCL97_005005</name>
</gene>
<reference evidence="1 2" key="1">
    <citation type="submission" date="2023-12" db="EMBL/GenBank/DDBJ databases">
        <title>Evaluation and characterization of a potential secondary metabolite violacein from indigenous Chromobacterium amazonense SAM215.</title>
        <authorList>
            <person name="Tarafdar M.R."/>
            <person name="Abedin S.M."/>
            <person name="Atiqua A."/>
            <person name="Saha A."/>
            <person name="Khan S.N."/>
        </authorList>
    </citation>
    <scope>NUCLEOTIDE SEQUENCE [LARGE SCALE GENOMIC DNA]</scope>
    <source>
        <strain evidence="1 2">SAM215</strain>
    </source>
</reference>
<keyword evidence="2" id="KW-1185">Reference proteome</keyword>
<comment type="caution">
    <text evidence="1">The sequence shown here is derived from an EMBL/GenBank/DDBJ whole genome shotgun (WGS) entry which is preliminary data.</text>
</comment>
<dbReference type="EMBL" id="JAVFJF020000006">
    <property type="protein sequence ID" value="MEJ8674077.1"/>
    <property type="molecule type" value="Genomic_DNA"/>
</dbReference>
<accession>A0ABU8UZM5</accession>
<evidence type="ECO:0000313" key="1">
    <source>
        <dbReference type="EMBL" id="MEJ8674077.1"/>
    </source>
</evidence>
<organism evidence="1 2">
    <name type="scientific">Chromobacterium amazonense</name>
    <dbReference type="NCBI Taxonomy" id="1382803"/>
    <lineage>
        <taxon>Bacteria</taxon>
        <taxon>Pseudomonadati</taxon>
        <taxon>Pseudomonadota</taxon>
        <taxon>Betaproteobacteria</taxon>
        <taxon>Neisseriales</taxon>
        <taxon>Chromobacteriaceae</taxon>
        <taxon>Chromobacterium</taxon>
    </lineage>
</organism>
<dbReference type="Proteomes" id="UP001224516">
    <property type="component" value="Unassembled WGS sequence"/>
</dbReference>
<proteinExistence type="predicted"/>
<evidence type="ECO:0000313" key="2">
    <source>
        <dbReference type="Proteomes" id="UP001224516"/>
    </source>
</evidence>
<protein>
    <submittedName>
        <fullName evidence="1">Uncharacterized protein</fullName>
    </submittedName>
</protein>
<name>A0ABU8UZM5_9NEIS</name>